<evidence type="ECO:0000313" key="1">
    <source>
        <dbReference type="EMBL" id="EAR62456.1"/>
    </source>
</evidence>
<organism evidence="1 2">
    <name type="scientific">Neptuniibacter caesariensis</name>
    <dbReference type="NCBI Taxonomy" id="207954"/>
    <lineage>
        <taxon>Bacteria</taxon>
        <taxon>Pseudomonadati</taxon>
        <taxon>Pseudomonadota</taxon>
        <taxon>Gammaproteobacteria</taxon>
        <taxon>Oceanospirillales</taxon>
        <taxon>Oceanospirillaceae</taxon>
        <taxon>Neptuniibacter</taxon>
    </lineage>
</organism>
<dbReference type="Pfam" id="PF11944">
    <property type="entry name" value="DUF3461"/>
    <property type="match status" value="1"/>
</dbReference>
<dbReference type="InterPro" id="IPR020911">
    <property type="entry name" value="UPF0325"/>
</dbReference>
<dbReference type="EMBL" id="AAOW01000003">
    <property type="protein sequence ID" value="EAR62456.1"/>
    <property type="molecule type" value="Genomic_DNA"/>
</dbReference>
<dbReference type="AlphaFoldDB" id="A0A7U8GTI0"/>
<keyword evidence="2" id="KW-1185">Reference proteome</keyword>
<dbReference type="RefSeq" id="WP_007020766.1">
    <property type="nucleotide sequence ID" value="NZ_CH724125.1"/>
</dbReference>
<protein>
    <recommendedName>
        <fullName evidence="3">DUF3461 domain-containing protein</fullName>
    </recommendedName>
</protein>
<dbReference type="OrthoDB" id="5624524at2"/>
<comment type="caution">
    <text evidence="1">The sequence shown here is derived from an EMBL/GenBank/DDBJ whole genome shotgun (WGS) entry which is preliminary data.</text>
</comment>
<gene>
    <name evidence="1" type="ORF">MED92_15503</name>
</gene>
<proteinExistence type="predicted"/>
<reference evidence="1 2" key="1">
    <citation type="submission" date="2006-02" db="EMBL/GenBank/DDBJ databases">
        <authorList>
            <person name="Pinhassi J."/>
            <person name="Pedros-Alio C."/>
            <person name="Ferriera S."/>
            <person name="Johnson J."/>
            <person name="Kravitz S."/>
            <person name="Halpern A."/>
            <person name="Remington K."/>
            <person name="Beeson K."/>
            <person name="Tran B."/>
            <person name="Rogers Y.-H."/>
            <person name="Friedman R."/>
            <person name="Venter J.C."/>
        </authorList>
    </citation>
    <scope>NUCLEOTIDE SEQUENCE [LARGE SCALE GENOMIC DNA]</scope>
    <source>
        <strain evidence="1 2">MED92</strain>
    </source>
</reference>
<name>A0A7U8GTI0_NEPCE</name>
<dbReference type="Proteomes" id="UP000002171">
    <property type="component" value="Unassembled WGS sequence"/>
</dbReference>
<accession>A0A7U8GTI0</accession>
<evidence type="ECO:0000313" key="2">
    <source>
        <dbReference type="Proteomes" id="UP000002171"/>
    </source>
</evidence>
<sequence length="125" mass="14621">MVEQFEVLKEMGFDDPMAIEKFTTRTEGDMDILKIYLRKQQGDWISKSKKFKFKRSDKSVEMGTAYGAASAPSSYFLKALSELEKLIKVEHDADSRKQVLLDEIDHLEKVMTRKIEDIRRQLEEL</sequence>
<evidence type="ECO:0008006" key="3">
    <source>
        <dbReference type="Google" id="ProtNLM"/>
    </source>
</evidence>